<dbReference type="Proteomes" id="UP000789901">
    <property type="component" value="Unassembled WGS sequence"/>
</dbReference>
<proteinExistence type="predicted"/>
<feature type="non-terminal residue" evidence="1">
    <location>
        <position position="1"/>
    </location>
</feature>
<reference evidence="1 2" key="1">
    <citation type="submission" date="2021-06" db="EMBL/GenBank/DDBJ databases">
        <authorList>
            <person name="Kallberg Y."/>
            <person name="Tangrot J."/>
            <person name="Rosling A."/>
        </authorList>
    </citation>
    <scope>NUCLEOTIDE SEQUENCE [LARGE SCALE GENOMIC DNA]</scope>
    <source>
        <strain evidence="1 2">120-4 pot B 10/14</strain>
    </source>
</reference>
<evidence type="ECO:0000313" key="1">
    <source>
        <dbReference type="EMBL" id="CAG8840365.1"/>
    </source>
</evidence>
<keyword evidence="2" id="KW-1185">Reference proteome</keyword>
<accession>A0ABN7WTZ9</accession>
<gene>
    <name evidence="1" type="ORF">GMARGA_LOCUS34876</name>
</gene>
<feature type="non-terminal residue" evidence="1">
    <location>
        <position position="72"/>
    </location>
</feature>
<name>A0ABN7WTZ9_GIGMA</name>
<dbReference type="EMBL" id="CAJVQB010062673">
    <property type="protein sequence ID" value="CAG8840365.1"/>
    <property type="molecule type" value="Genomic_DNA"/>
</dbReference>
<comment type="caution">
    <text evidence="1">The sequence shown here is derived from an EMBL/GenBank/DDBJ whole genome shotgun (WGS) entry which is preliminary data.</text>
</comment>
<protein>
    <submittedName>
        <fullName evidence="1">3656_t:CDS:1</fullName>
    </submittedName>
</protein>
<evidence type="ECO:0000313" key="2">
    <source>
        <dbReference type="Proteomes" id="UP000789901"/>
    </source>
</evidence>
<organism evidence="1 2">
    <name type="scientific">Gigaspora margarita</name>
    <dbReference type="NCBI Taxonomy" id="4874"/>
    <lineage>
        <taxon>Eukaryota</taxon>
        <taxon>Fungi</taxon>
        <taxon>Fungi incertae sedis</taxon>
        <taxon>Mucoromycota</taxon>
        <taxon>Glomeromycotina</taxon>
        <taxon>Glomeromycetes</taxon>
        <taxon>Diversisporales</taxon>
        <taxon>Gigasporaceae</taxon>
        <taxon>Gigaspora</taxon>
    </lineage>
</organism>
<sequence length="72" mass="8581">VRISVGEVEVIFREVDITYKDIRTTMKDMETMNEEISMINFVGSIEVMTKIFYKKEHVKKEGPIYLYDELQE</sequence>